<dbReference type="RefSeq" id="WP_083611653.1">
    <property type="nucleotide sequence ID" value="NZ_FSRM01000002.1"/>
</dbReference>
<dbReference type="InterPro" id="IPR050950">
    <property type="entry name" value="HTH-type_LysR_regulators"/>
</dbReference>
<gene>
    <name evidence="6" type="ORF">SAMN05444168_5913</name>
</gene>
<dbReference type="PRINTS" id="PR00039">
    <property type="entry name" value="HTHLYSR"/>
</dbReference>
<dbReference type="GO" id="GO:0005829">
    <property type="term" value="C:cytosol"/>
    <property type="evidence" value="ECO:0007669"/>
    <property type="project" value="TreeGrafter"/>
</dbReference>
<evidence type="ECO:0000313" key="6">
    <source>
        <dbReference type="EMBL" id="SIO51068.1"/>
    </source>
</evidence>
<proteinExistence type="inferred from homology"/>
<dbReference type="GO" id="GO:0003677">
    <property type="term" value="F:DNA binding"/>
    <property type="evidence" value="ECO:0007669"/>
    <property type="project" value="UniProtKB-KW"/>
</dbReference>
<dbReference type="OrthoDB" id="9815174at2"/>
<dbReference type="SUPFAM" id="SSF53850">
    <property type="entry name" value="Periplasmic binding protein-like II"/>
    <property type="match status" value="1"/>
</dbReference>
<accession>A0A1N6K3A7</accession>
<evidence type="ECO:0000313" key="7">
    <source>
        <dbReference type="Proteomes" id="UP000184693"/>
    </source>
</evidence>
<dbReference type="InterPro" id="IPR005119">
    <property type="entry name" value="LysR_subst-bd"/>
</dbReference>
<dbReference type="EMBL" id="FSRM01000002">
    <property type="protein sequence ID" value="SIO51068.1"/>
    <property type="molecule type" value="Genomic_DNA"/>
</dbReference>
<dbReference type="InterPro" id="IPR036390">
    <property type="entry name" value="WH_DNA-bd_sf"/>
</dbReference>
<dbReference type="InterPro" id="IPR036388">
    <property type="entry name" value="WH-like_DNA-bd_sf"/>
</dbReference>
<comment type="similarity">
    <text evidence="1">Belongs to the LysR transcriptional regulatory family.</text>
</comment>
<dbReference type="GO" id="GO:0003700">
    <property type="term" value="F:DNA-binding transcription factor activity"/>
    <property type="evidence" value="ECO:0007669"/>
    <property type="project" value="InterPro"/>
</dbReference>
<dbReference type="PANTHER" id="PTHR30419">
    <property type="entry name" value="HTH-TYPE TRANSCRIPTIONAL REGULATOR YBHD"/>
    <property type="match status" value="1"/>
</dbReference>
<evidence type="ECO:0000256" key="2">
    <source>
        <dbReference type="ARBA" id="ARBA00023015"/>
    </source>
</evidence>
<sequence>MIDDLKTFVTVIDEASLTRAADILCVSQSAISKRVQRLEQLLGVELFDRDSKPPRPTALANRVYEQAVTLLGAWSHLLDVAHEGAAPSGTFRFGLPHAVADATLFDAVLKMNELFPALEIRLHTEWSPALQQATEQGQLDAAVLMLPEGTGLPHGLTGRQIVTFEVKVIQSADKPLVKRKSSIRSLVGHGWILNPDGCGYRAALERSMEAAGQRLRISVDTQATNTQLRLVGAGLGLGLVPLDVLRTSPYRDQLEILDVSDFKLSLGVWLVYPRQTGNLKPAIDALTESLCASFERQAAKV</sequence>
<organism evidence="6 7">
    <name type="scientific">Paraburkholderia phenazinium</name>
    <dbReference type="NCBI Taxonomy" id="60549"/>
    <lineage>
        <taxon>Bacteria</taxon>
        <taxon>Pseudomonadati</taxon>
        <taxon>Pseudomonadota</taxon>
        <taxon>Betaproteobacteria</taxon>
        <taxon>Burkholderiales</taxon>
        <taxon>Burkholderiaceae</taxon>
        <taxon>Paraburkholderia</taxon>
    </lineage>
</organism>
<keyword evidence="3 6" id="KW-0238">DNA-binding</keyword>
<dbReference type="Pfam" id="PF00126">
    <property type="entry name" value="HTH_1"/>
    <property type="match status" value="1"/>
</dbReference>
<dbReference type="Proteomes" id="UP000184693">
    <property type="component" value="Unassembled WGS sequence"/>
</dbReference>
<evidence type="ECO:0000256" key="1">
    <source>
        <dbReference type="ARBA" id="ARBA00009437"/>
    </source>
</evidence>
<keyword evidence="2" id="KW-0805">Transcription regulation</keyword>
<dbReference type="CDD" id="cd05466">
    <property type="entry name" value="PBP2_LTTR_substrate"/>
    <property type="match status" value="1"/>
</dbReference>
<dbReference type="AlphaFoldDB" id="A0A1N6K3A7"/>
<dbReference type="Gene3D" id="1.10.10.10">
    <property type="entry name" value="Winged helix-like DNA-binding domain superfamily/Winged helix DNA-binding domain"/>
    <property type="match status" value="1"/>
</dbReference>
<evidence type="ECO:0000256" key="4">
    <source>
        <dbReference type="ARBA" id="ARBA00023163"/>
    </source>
</evidence>
<protein>
    <submittedName>
        <fullName evidence="6">DNA-binding transcriptional regulator, LysR family</fullName>
    </submittedName>
</protein>
<evidence type="ECO:0000256" key="3">
    <source>
        <dbReference type="ARBA" id="ARBA00023125"/>
    </source>
</evidence>
<evidence type="ECO:0000259" key="5">
    <source>
        <dbReference type="PROSITE" id="PS50931"/>
    </source>
</evidence>
<dbReference type="InterPro" id="IPR000847">
    <property type="entry name" value="LysR_HTH_N"/>
</dbReference>
<name>A0A1N6K3A7_9BURK</name>
<feature type="domain" description="HTH lysR-type" evidence="5">
    <location>
        <begin position="1"/>
        <end position="57"/>
    </location>
</feature>
<dbReference type="Pfam" id="PF03466">
    <property type="entry name" value="LysR_substrate"/>
    <property type="match status" value="1"/>
</dbReference>
<keyword evidence="4" id="KW-0804">Transcription</keyword>
<dbReference type="PROSITE" id="PS50931">
    <property type="entry name" value="HTH_LYSR"/>
    <property type="match status" value="1"/>
</dbReference>
<dbReference type="SUPFAM" id="SSF46785">
    <property type="entry name" value="Winged helix' DNA-binding domain"/>
    <property type="match status" value="1"/>
</dbReference>
<dbReference type="Gene3D" id="3.40.190.10">
    <property type="entry name" value="Periplasmic binding protein-like II"/>
    <property type="match status" value="2"/>
</dbReference>
<reference evidence="6 7" key="1">
    <citation type="submission" date="2016-11" db="EMBL/GenBank/DDBJ databases">
        <authorList>
            <person name="Jaros S."/>
            <person name="Januszkiewicz K."/>
            <person name="Wedrychowicz H."/>
        </authorList>
    </citation>
    <scope>NUCLEOTIDE SEQUENCE [LARGE SCALE GENOMIC DNA]</scope>
    <source>
        <strain evidence="6 7">GAS86</strain>
    </source>
</reference>